<dbReference type="InterPro" id="IPR007404">
    <property type="entry name" value="YdjM-like"/>
</dbReference>
<dbReference type="GO" id="GO:0016787">
    <property type="term" value="F:hydrolase activity"/>
    <property type="evidence" value="ECO:0007669"/>
    <property type="project" value="UniProtKB-KW"/>
</dbReference>
<feature type="transmembrane region" description="Helical" evidence="1">
    <location>
        <begin position="65"/>
        <end position="84"/>
    </location>
</feature>
<keyword evidence="2" id="KW-0732">Signal</keyword>
<keyword evidence="1" id="KW-0812">Transmembrane</keyword>
<evidence type="ECO:0000313" key="3">
    <source>
        <dbReference type="EMBL" id="SBV98332.1"/>
    </source>
</evidence>
<keyword evidence="3" id="KW-0378">Hydrolase</keyword>
<feature type="signal peptide" evidence="2">
    <location>
        <begin position="1"/>
        <end position="25"/>
    </location>
</feature>
<organism evidence="3">
    <name type="scientific">uncultured Desulfovibrio sp</name>
    <dbReference type="NCBI Taxonomy" id="167968"/>
    <lineage>
        <taxon>Bacteria</taxon>
        <taxon>Pseudomonadati</taxon>
        <taxon>Thermodesulfobacteriota</taxon>
        <taxon>Desulfovibrionia</taxon>
        <taxon>Desulfovibrionales</taxon>
        <taxon>Desulfovibrionaceae</taxon>
        <taxon>Desulfovibrio</taxon>
        <taxon>environmental samples</taxon>
    </lineage>
</organism>
<proteinExistence type="predicted"/>
<evidence type="ECO:0000256" key="2">
    <source>
        <dbReference type="SAM" id="SignalP"/>
    </source>
</evidence>
<gene>
    <name evidence="3" type="ORF">KM92DES2_11042</name>
</gene>
<evidence type="ECO:0000256" key="1">
    <source>
        <dbReference type="SAM" id="Phobius"/>
    </source>
</evidence>
<keyword evidence="1" id="KW-1133">Transmembrane helix</keyword>
<dbReference type="Pfam" id="PF04307">
    <property type="entry name" value="YdjM"/>
    <property type="match status" value="1"/>
</dbReference>
<dbReference type="EMBL" id="FLUP01000001">
    <property type="protein sequence ID" value="SBV98332.1"/>
    <property type="molecule type" value="Genomic_DNA"/>
</dbReference>
<feature type="transmembrane region" description="Helical" evidence="1">
    <location>
        <begin position="133"/>
        <end position="151"/>
    </location>
</feature>
<keyword evidence="1" id="KW-0472">Membrane</keyword>
<name>A0A212JFW3_9BACT</name>
<accession>A0A212JFW3</accession>
<dbReference type="RefSeq" id="WP_192112360.1">
    <property type="nucleotide sequence ID" value="NZ_CABUEN010000001.1"/>
</dbReference>
<dbReference type="AlphaFoldDB" id="A0A212JFW3"/>
<reference evidence="3" key="1">
    <citation type="submission" date="2016-04" db="EMBL/GenBank/DDBJ databases">
        <authorList>
            <person name="Evans L.H."/>
            <person name="Alamgir A."/>
            <person name="Owens N."/>
            <person name="Weber N.D."/>
            <person name="Virtaneva K."/>
            <person name="Barbian K."/>
            <person name="Babar A."/>
            <person name="Rosenke K."/>
        </authorList>
    </citation>
    <scope>NUCLEOTIDE SEQUENCE</scope>
    <source>
        <strain evidence="3">92-2</strain>
    </source>
</reference>
<protein>
    <submittedName>
        <fullName evidence="3">Membrane-bound metal-dependent hydrolase</fullName>
    </submittedName>
</protein>
<sequence>MKWITHQATAVAAALALHLPWEGVAAACAGAVLPDVLDQRIAGLAPTRRGRQKVFNAIHRGTTHWFGWWLAVCVAAFALSPASLGSLGRDALLGLGFGGLSHVLLDMLTPSGVPLTPFSRQNKLSLKLCSTGSLGEYCFLACVAGATWLFFHEDLLRLTRKLGHGSWF</sequence>
<feature type="chain" id="PRO_5012758572" evidence="2">
    <location>
        <begin position="26"/>
        <end position="168"/>
    </location>
</feature>